<feature type="transmembrane region" description="Helical" evidence="1">
    <location>
        <begin position="90"/>
        <end position="110"/>
    </location>
</feature>
<dbReference type="PROSITE" id="PS50887">
    <property type="entry name" value="GGDEF"/>
    <property type="match status" value="1"/>
</dbReference>
<dbReference type="Pfam" id="PF00990">
    <property type="entry name" value="GGDEF"/>
    <property type="match status" value="1"/>
</dbReference>
<keyword evidence="5" id="KW-1185">Reference proteome</keyword>
<dbReference type="Pfam" id="PF00563">
    <property type="entry name" value="EAL"/>
    <property type="match status" value="1"/>
</dbReference>
<feature type="transmembrane region" description="Helical" evidence="1">
    <location>
        <begin position="38"/>
        <end position="69"/>
    </location>
</feature>
<comment type="caution">
    <text evidence="4">The sequence shown here is derived from an EMBL/GenBank/DDBJ whole genome shotgun (WGS) entry which is preliminary data.</text>
</comment>
<proteinExistence type="predicted"/>
<organism evidence="4 5">
    <name type="scientific">Desulfosporosinus acididurans</name>
    <dbReference type="NCBI Taxonomy" id="476652"/>
    <lineage>
        <taxon>Bacteria</taxon>
        <taxon>Bacillati</taxon>
        <taxon>Bacillota</taxon>
        <taxon>Clostridia</taxon>
        <taxon>Eubacteriales</taxon>
        <taxon>Desulfitobacteriaceae</taxon>
        <taxon>Desulfosporosinus</taxon>
    </lineage>
</organism>
<dbReference type="Gene3D" id="3.30.70.270">
    <property type="match status" value="1"/>
</dbReference>
<evidence type="ECO:0000259" key="2">
    <source>
        <dbReference type="PROSITE" id="PS50883"/>
    </source>
</evidence>
<dbReference type="InterPro" id="IPR029787">
    <property type="entry name" value="Nucleotide_cyclase"/>
</dbReference>
<dbReference type="Proteomes" id="UP000036356">
    <property type="component" value="Unassembled WGS sequence"/>
</dbReference>
<evidence type="ECO:0000259" key="3">
    <source>
        <dbReference type="PROSITE" id="PS50887"/>
    </source>
</evidence>
<dbReference type="InterPro" id="IPR043128">
    <property type="entry name" value="Rev_trsase/Diguanyl_cyclase"/>
</dbReference>
<dbReference type="SUPFAM" id="SSF141868">
    <property type="entry name" value="EAL domain-like"/>
    <property type="match status" value="1"/>
</dbReference>
<dbReference type="InterPro" id="IPR001633">
    <property type="entry name" value="EAL_dom"/>
</dbReference>
<dbReference type="PANTHER" id="PTHR44757">
    <property type="entry name" value="DIGUANYLATE CYCLASE DGCP"/>
    <property type="match status" value="1"/>
</dbReference>
<keyword evidence="1" id="KW-0472">Membrane</keyword>
<dbReference type="InterPro" id="IPR035919">
    <property type="entry name" value="EAL_sf"/>
</dbReference>
<gene>
    <name evidence="4" type="primary">cph2_3</name>
    <name evidence="4" type="ORF">DEAC_c42670</name>
</gene>
<dbReference type="EMBL" id="LDZY01000024">
    <property type="protein sequence ID" value="KLU63811.1"/>
    <property type="molecule type" value="Genomic_DNA"/>
</dbReference>
<dbReference type="Gene3D" id="3.20.20.450">
    <property type="entry name" value="EAL domain"/>
    <property type="match status" value="1"/>
</dbReference>
<dbReference type="NCBIfam" id="TIGR00254">
    <property type="entry name" value="GGDEF"/>
    <property type="match status" value="1"/>
</dbReference>
<dbReference type="CDD" id="cd01949">
    <property type="entry name" value="GGDEF"/>
    <property type="match status" value="1"/>
</dbReference>
<dbReference type="SMART" id="SM00052">
    <property type="entry name" value="EAL"/>
    <property type="match status" value="1"/>
</dbReference>
<evidence type="ECO:0000313" key="4">
    <source>
        <dbReference type="EMBL" id="KLU63811.1"/>
    </source>
</evidence>
<reference evidence="4 5" key="1">
    <citation type="submission" date="2015-06" db="EMBL/GenBank/DDBJ databases">
        <title>Draft genome of the moderately acidophilic sulfate reducer Candidatus Desulfosporosinus acididurans strain M1.</title>
        <authorList>
            <person name="Poehlein A."/>
            <person name="Petzsch P."/>
            <person name="Johnson B.D."/>
            <person name="Schloemann M."/>
            <person name="Daniel R."/>
            <person name="Muehling M."/>
        </authorList>
    </citation>
    <scope>NUCLEOTIDE SEQUENCE [LARGE SCALE GENOMIC DNA]</scope>
    <source>
        <strain evidence="4 5">M1</strain>
    </source>
</reference>
<dbReference type="RefSeq" id="WP_053006558.1">
    <property type="nucleotide sequence ID" value="NZ_LDZY01000024.1"/>
</dbReference>
<keyword evidence="1" id="KW-1133">Transmembrane helix</keyword>
<dbReference type="PATRIC" id="fig|476652.3.peg.4514"/>
<dbReference type="AlphaFoldDB" id="A0A0J1IGF9"/>
<dbReference type="SUPFAM" id="SSF55073">
    <property type="entry name" value="Nucleotide cyclase"/>
    <property type="match status" value="1"/>
</dbReference>
<feature type="domain" description="GGDEF" evidence="3">
    <location>
        <begin position="160"/>
        <end position="293"/>
    </location>
</feature>
<dbReference type="PANTHER" id="PTHR44757:SF2">
    <property type="entry name" value="BIOFILM ARCHITECTURE MAINTENANCE PROTEIN MBAA"/>
    <property type="match status" value="1"/>
</dbReference>
<dbReference type="STRING" id="476652.DEAC_c42670"/>
<feature type="transmembrane region" description="Helical" evidence="1">
    <location>
        <begin position="12"/>
        <end position="32"/>
    </location>
</feature>
<dbReference type="PROSITE" id="PS50883">
    <property type="entry name" value="EAL"/>
    <property type="match status" value="1"/>
</dbReference>
<name>A0A0J1IGF9_9FIRM</name>
<evidence type="ECO:0000313" key="5">
    <source>
        <dbReference type="Proteomes" id="UP000036356"/>
    </source>
</evidence>
<dbReference type="InterPro" id="IPR000160">
    <property type="entry name" value="GGDEF_dom"/>
</dbReference>
<dbReference type="SMART" id="SM00267">
    <property type="entry name" value="GGDEF"/>
    <property type="match status" value="1"/>
</dbReference>
<sequence length="569" mass="64326">MLLKQSRVHWSHWIVILICLIIPLVTDHMQLVPGDLMWMLYIIPAIILAYYYGLKGGFITAFFSVSIQLTYKLSERNFNFMGLKEGSDGVVLVTLSLGLFATAIGMGILADRLKLKQNELEVALRTMKSMAYHDELSSLPNRRKFIDKLSELINDNPYPRMIAIMFIDLDRFKMVNDTFGHAAGDLLIIEVAKQLAKCVSEESLVARMGGDEFTILIDKVTSVDEVEEIAQTIIECFEKPLNIQGREIQVNLSIGIVLYPHNGLSMEVLLEHADAAMYLDKQREGSHYRFYSKEIDTRIFRKLEIKNQLEFALGRDEFTLSYQPQVIAKTQQIVGVEALIRWKNNKLGLITPTEFIPIAEEAGIIIPIGEWVLETACRDAKTWFNKGLPQLRLSVNISPIQLIHDQFEEMVNRVLKQTGFPPENLELEITENVGLYGLDKSLTTLQRLRAMGIGLAIDDFGTGYSSLSYLVDLPIDTIKIDRVFVQNLNTNSKLMTLAEAIIKISKVMNFQTIGEGVETLEELKGLDTLECDQIQGYFFSKPVSTEIMAELLKNGISVETDLRNEDIGA</sequence>
<evidence type="ECO:0000256" key="1">
    <source>
        <dbReference type="SAM" id="Phobius"/>
    </source>
</evidence>
<accession>A0A0J1IGF9</accession>
<protein>
    <submittedName>
        <fullName evidence="4">Phytochrome-like protein cph2</fullName>
    </submittedName>
</protein>
<dbReference type="InterPro" id="IPR052155">
    <property type="entry name" value="Biofilm_reg_signaling"/>
</dbReference>
<keyword evidence="1" id="KW-0812">Transmembrane</keyword>
<feature type="domain" description="EAL" evidence="2">
    <location>
        <begin position="302"/>
        <end position="556"/>
    </location>
</feature>
<dbReference type="CDD" id="cd01948">
    <property type="entry name" value="EAL"/>
    <property type="match status" value="1"/>
</dbReference>